<accession>A0A518HV39</accession>
<organism evidence="2 3">
    <name type="scientific">Stieleria neptunia</name>
    <dbReference type="NCBI Taxonomy" id="2527979"/>
    <lineage>
        <taxon>Bacteria</taxon>
        <taxon>Pseudomonadati</taxon>
        <taxon>Planctomycetota</taxon>
        <taxon>Planctomycetia</taxon>
        <taxon>Pirellulales</taxon>
        <taxon>Pirellulaceae</taxon>
        <taxon>Stieleria</taxon>
    </lineage>
</organism>
<proteinExistence type="predicted"/>
<name>A0A518HV39_9BACT</name>
<evidence type="ECO:0000313" key="2">
    <source>
        <dbReference type="EMBL" id="QDV44721.1"/>
    </source>
</evidence>
<gene>
    <name evidence="2" type="ORF">Enr13x_45900</name>
</gene>
<dbReference type="EMBL" id="CP037423">
    <property type="protein sequence ID" value="QDV44721.1"/>
    <property type="molecule type" value="Genomic_DNA"/>
</dbReference>
<sequence length="381" mass="41743">MSIGLKTWGKLPACREQKWRKLPACDPRPRIGRTASKMLTPLLQIASWKLTPLWLLLVVVGAVARADDAAEPVDVIVVVGAPGADEFGEAFAQWSETWKATSQRAGLTMQRIGPTGDDRESPDRETTDRDQLQEALKRSASTTSGRPLWLILIGHGTWDGASADFNLVGPDVNAKEFGSWLDSIRRPLVIANCSSSSGPFVNRLSGKNRVIVTATKSGSEQNFARFGEYFAAAFGAADADLDHDDSVSVREAFLKAAVDVDRFYKEQGRLATEHALLEDNDDRKGSSLSLVLGKATSKGDAKVDGELASRFSIPVSDRGPQLTDEQLVLRDELESKLRDVRDRFSDADPEQLRQHALPILLDLAKLYAESDRPADEGDETR</sequence>
<protein>
    <submittedName>
        <fullName evidence="2">Uncharacterized protein</fullName>
    </submittedName>
</protein>
<feature type="region of interest" description="Disordered" evidence="1">
    <location>
        <begin position="105"/>
        <end position="140"/>
    </location>
</feature>
<dbReference type="AlphaFoldDB" id="A0A518HV39"/>
<reference evidence="2 3" key="1">
    <citation type="submission" date="2019-03" db="EMBL/GenBank/DDBJ databases">
        <title>Deep-cultivation of Planctomycetes and their phenomic and genomic characterization uncovers novel biology.</title>
        <authorList>
            <person name="Wiegand S."/>
            <person name="Jogler M."/>
            <person name="Boedeker C."/>
            <person name="Pinto D."/>
            <person name="Vollmers J."/>
            <person name="Rivas-Marin E."/>
            <person name="Kohn T."/>
            <person name="Peeters S.H."/>
            <person name="Heuer A."/>
            <person name="Rast P."/>
            <person name="Oberbeckmann S."/>
            <person name="Bunk B."/>
            <person name="Jeske O."/>
            <person name="Meyerdierks A."/>
            <person name="Storesund J.E."/>
            <person name="Kallscheuer N."/>
            <person name="Luecker S."/>
            <person name="Lage O.M."/>
            <person name="Pohl T."/>
            <person name="Merkel B.J."/>
            <person name="Hornburger P."/>
            <person name="Mueller R.-W."/>
            <person name="Bruemmer F."/>
            <person name="Labrenz M."/>
            <person name="Spormann A.M."/>
            <person name="Op den Camp H."/>
            <person name="Overmann J."/>
            <person name="Amann R."/>
            <person name="Jetten M.S.M."/>
            <person name="Mascher T."/>
            <person name="Medema M.H."/>
            <person name="Devos D.P."/>
            <person name="Kaster A.-K."/>
            <person name="Ovreas L."/>
            <person name="Rohde M."/>
            <person name="Galperin M.Y."/>
            <person name="Jogler C."/>
        </authorList>
    </citation>
    <scope>NUCLEOTIDE SEQUENCE [LARGE SCALE GENOMIC DNA]</scope>
    <source>
        <strain evidence="2 3">Enr13</strain>
    </source>
</reference>
<evidence type="ECO:0000256" key="1">
    <source>
        <dbReference type="SAM" id="MobiDB-lite"/>
    </source>
</evidence>
<dbReference type="KEGG" id="snep:Enr13x_45900"/>
<keyword evidence="3" id="KW-1185">Reference proteome</keyword>
<evidence type="ECO:0000313" key="3">
    <source>
        <dbReference type="Proteomes" id="UP000319004"/>
    </source>
</evidence>
<dbReference type="Proteomes" id="UP000319004">
    <property type="component" value="Chromosome"/>
</dbReference>
<feature type="compositionally biased region" description="Basic and acidic residues" evidence="1">
    <location>
        <begin position="116"/>
        <end position="137"/>
    </location>
</feature>